<dbReference type="GO" id="GO:0008270">
    <property type="term" value="F:zinc ion binding"/>
    <property type="evidence" value="ECO:0007669"/>
    <property type="project" value="UniProtKB-KW"/>
</dbReference>
<dbReference type="PROSITE" id="PS50950">
    <property type="entry name" value="ZF_THAP"/>
    <property type="match status" value="1"/>
</dbReference>
<evidence type="ECO:0000256" key="2">
    <source>
        <dbReference type="ARBA" id="ARBA00022771"/>
    </source>
</evidence>
<feature type="domain" description="THAP-type" evidence="6">
    <location>
        <begin position="1"/>
        <end position="47"/>
    </location>
</feature>
<evidence type="ECO:0000259" key="6">
    <source>
        <dbReference type="PROSITE" id="PS50950"/>
    </source>
</evidence>
<dbReference type="Proteomes" id="UP000801492">
    <property type="component" value="Unassembled WGS sequence"/>
</dbReference>
<accession>A0A8K0C347</accession>
<dbReference type="GO" id="GO:0003677">
    <property type="term" value="F:DNA binding"/>
    <property type="evidence" value="ECO:0007669"/>
    <property type="project" value="UniProtKB-UniRule"/>
</dbReference>
<comment type="caution">
    <text evidence="7">The sequence shown here is derived from an EMBL/GenBank/DDBJ whole genome shotgun (WGS) entry which is preliminary data.</text>
</comment>
<evidence type="ECO:0000256" key="3">
    <source>
        <dbReference type="ARBA" id="ARBA00022833"/>
    </source>
</evidence>
<dbReference type="SUPFAM" id="SSF57716">
    <property type="entry name" value="Glucocorticoid receptor-like (DNA-binding domain)"/>
    <property type="match status" value="1"/>
</dbReference>
<proteinExistence type="predicted"/>
<keyword evidence="2 5" id="KW-0863">Zinc-finger</keyword>
<dbReference type="InterPro" id="IPR006612">
    <property type="entry name" value="THAP_Znf"/>
</dbReference>
<dbReference type="OrthoDB" id="5988927at2759"/>
<dbReference type="EMBL" id="VTPC01091318">
    <property type="protein sequence ID" value="KAF2878630.1"/>
    <property type="molecule type" value="Genomic_DNA"/>
</dbReference>
<evidence type="ECO:0000256" key="5">
    <source>
        <dbReference type="PROSITE-ProRule" id="PRU00309"/>
    </source>
</evidence>
<name>A0A8K0C347_IGNLU</name>
<keyword evidence="4 5" id="KW-0238">DNA-binding</keyword>
<keyword evidence="8" id="KW-1185">Reference proteome</keyword>
<evidence type="ECO:0000313" key="7">
    <source>
        <dbReference type="EMBL" id="KAF2878630.1"/>
    </source>
</evidence>
<dbReference type="Pfam" id="PF05485">
    <property type="entry name" value="THAP"/>
    <property type="match status" value="1"/>
</dbReference>
<protein>
    <recommendedName>
        <fullName evidence="6">THAP-type domain-containing protein</fullName>
    </recommendedName>
</protein>
<gene>
    <name evidence="7" type="ORF">ILUMI_27538</name>
</gene>
<evidence type="ECO:0000256" key="4">
    <source>
        <dbReference type="ARBA" id="ARBA00023125"/>
    </source>
</evidence>
<reference evidence="7" key="1">
    <citation type="submission" date="2019-08" db="EMBL/GenBank/DDBJ databases">
        <title>The genome of the North American firefly Photinus pyralis.</title>
        <authorList>
            <consortium name="Photinus pyralis genome working group"/>
            <person name="Fallon T.R."/>
            <person name="Sander Lower S.E."/>
            <person name="Weng J.-K."/>
        </authorList>
    </citation>
    <scope>NUCLEOTIDE SEQUENCE</scope>
    <source>
        <strain evidence="7">TRF0915ILg1</strain>
        <tissue evidence="7">Whole body</tissue>
    </source>
</reference>
<evidence type="ECO:0000313" key="8">
    <source>
        <dbReference type="Proteomes" id="UP000801492"/>
    </source>
</evidence>
<evidence type="ECO:0000256" key="1">
    <source>
        <dbReference type="ARBA" id="ARBA00022723"/>
    </source>
</evidence>
<keyword evidence="3" id="KW-0862">Zinc</keyword>
<organism evidence="7 8">
    <name type="scientific">Ignelater luminosus</name>
    <name type="common">Cucubano</name>
    <name type="synonym">Pyrophorus luminosus</name>
    <dbReference type="NCBI Taxonomy" id="2038154"/>
    <lineage>
        <taxon>Eukaryota</taxon>
        <taxon>Metazoa</taxon>
        <taxon>Ecdysozoa</taxon>
        <taxon>Arthropoda</taxon>
        <taxon>Hexapoda</taxon>
        <taxon>Insecta</taxon>
        <taxon>Pterygota</taxon>
        <taxon>Neoptera</taxon>
        <taxon>Endopterygota</taxon>
        <taxon>Coleoptera</taxon>
        <taxon>Polyphaga</taxon>
        <taxon>Elateriformia</taxon>
        <taxon>Elateroidea</taxon>
        <taxon>Elateridae</taxon>
        <taxon>Agrypninae</taxon>
        <taxon>Pyrophorini</taxon>
        <taxon>Ignelater</taxon>
    </lineage>
</organism>
<dbReference type="AlphaFoldDB" id="A0A8K0C347"/>
<sequence length="104" mass="11839">MWIKAIRRENWKPSKFSVICSEHFLLTDYQLYANPTRPKEGAVASVFPTYPSHLHKKVQVCKLPAQRFIPARDCDKGGVVEITGENVEKSTDIEAGNQIAMQMF</sequence>
<keyword evidence="1" id="KW-0479">Metal-binding</keyword>